<organism evidence="3 4">
    <name type="scientific">Coptis chinensis</name>
    <dbReference type="NCBI Taxonomy" id="261450"/>
    <lineage>
        <taxon>Eukaryota</taxon>
        <taxon>Viridiplantae</taxon>
        <taxon>Streptophyta</taxon>
        <taxon>Embryophyta</taxon>
        <taxon>Tracheophyta</taxon>
        <taxon>Spermatophyta</taxon>
        <taxon>Magnoliopsida</taxon>
        <taxon>Ranunculales</taxon>
        <taxon>Ranunculaceae</taxon>
        <taxon>Coptidoideae</taxon>
        <taxon>Coptis</taxon>
    </lineage>
</organism>
<dbReference type="Proteomes" id="UP000631114">
    <property type="component" value="Unassembled WGS sequence"/>
</dbReference>
<dbReference type="PROSITE" id="PS50108">
    <property type="entry name" value="CRIB"/>
    <property type="match status" value="1"/>
</dbReference>
<feature type="compositionally biased region" description="Basic residues" evidence="1">
    <location>
        <begin position="156"/>
        <end position="166"/>
    </location>
</feature>
<evidence type="ECO:0000313" key="4">
    <source>
        <dbReference type="Proteomes" id="UP000631114"/>
    </source>
</evidence>
<dbReference type="AlphaFoldDB" id="A0A835GY86"/>
<evidence type="ECO:0000256" key="1">
    <source>
        <dbReference type="SAM" id="MobiDB-lite"/>
    </source>
</evidence>
<keyword evidence="4" id="KW-1185">Reference proteome</keyword>
<dbReference type="Gene3D" id="3.90.810.10">
    <property type="entry name" value="CRIB domain"/>
    <property type="match status" value="1"/>
</dbReference>
<dbReference type="FunFam" id="3.90.810.10:FF:000029">
    <property type="entry name" value="Elongation factor Ts, mitochondrial"/>
    <property type="match status" value="1"/>
</dbReference>
<dbReference type="Pfam" id="PF00786">
    <property type="entry name" value="PBD"/>
    <property type="match status" value="1"/>
</dbReference>
<comment type="caution">
    <text evidence="3">The sequence shown here is derived from an EMBL/GenBank/DDBJ whole genome shotgun (WGS) entry which is preliminary data.</text>
</comment>
<proteinExistence type="predicted"/>
<name>A0A835GY86_9MAGN</name>
<dbReference type="CDD" id="cd00132">
    <property type="entry name" value="CRIB"/>
    <property type="match status" value="1"/>
</dbReference>
<accession>A0A835GY86</accession>
<feature type="compositionally biased region" description="Polar residues" evidence="1">
    <location>
        <begin position="191"/>
        <end position="208"/>
    </location>
</feature>
<feature type="domain" description="CRIB" evidence="2">
    <location>
        <begin position="76"/>
        <end position="89"/>
    </location>
</feature>
<feature type="region of interest" description="Disordered" evidence="1">
    <location>
        <begin position="115"/>
        <end position="208"/>
    </location>
</feature>
<protein>
    <recommendedName>
        <fullName evidence="2">CRIB domain-containing protein</fullName>
    </recommendedName>
</protein>
<sequence length="208" mass="23091">MIMDLGERREGRRKRSFTLESPILFGYRNIEVSLKGAVLSLGLQSLPTMATKIKGIYKGFKCISQIFVVKERELEIGYPTDVKHVAHIGWDGQSDNAPSWMKEFKTAPDFSTVSVSDKSASRNSNGVTAPSWSSRDFDQNSDIYKESPSPTERSKTSKKQKRKKIKSTTSSPKSASSRAYRALKSKPSFAKSVSQVETSTPSLNGIMP</sequence>
<dbReference type="InterPro" id="IPR036936">
    <property type="entry name" value="CRIB_dom_sf"/>
</dbReference>
<evidence type="ECO:0000259" key="2">
    <source>
        <dbReference type="PROSITE" id="PS50108"/>
    </source>
</evidence>
<dbReference type="PANTHER" id="PTHR46325">
    <property type="entry name" value="CRIB DOMAIN-CONTAINING PROTEIN RIC8"/>
    <property type="match status" value="1"/>
</dbReference>
<dbReference type="SMART" id="SM00285">
    <property type="entry name" value="PBD"/>
    <property type="match status" value="1"/>
</dbReference>
<dbReference type="InterPro" id="IPR000095">
    <property type="entry name" value="CRIB_dom"/>
</dbReference>
<evidence type="ECO:0000313" key="3">
    <source>
        <dbReference type="EMBL" id="KAF9589101.1"/>
    </source>
</evidence>
<gene>
    <name evidence="3" type="ORF">IFM89_018832</name>
</gene>
<dbReference type="OrthoDB" id="4206278at2759"/>
<feature type="compositionally biased region" description="Low complexity" evidence="1">
    <location>
        <begin position="167"/>
        <end position="178"/>
    </location>
</feature>
<dbReference type="EMBL" id="JADFTS010000009">
    <property type="protein sequence ID" value="KAF9589101.1"/>
    <property type="molecule type" value="Genomic_DNA"/>
</dbReference>
<feature type="compositionally biased region" description="Polar residues" evidence="1">
    <location>
        <begin position="115"/>
        <end position="134"/>
    </location>
</feature>
<dbReference type="PANTHER" id="PTHR46325:SF20">
    <property type="entry name" value="CRIB DOMAIN-CONTAINING PROTEIN RIC10"/>
    <property type="match status" value="1"/>
</dbReference>
<reference evidence="3 4" key="1">
    <citation type="submission" date="2020-10" db="EMBL/GenBank/DDBJ databases">
        <title>The Coptis chinensis genome and diversification of protoberbering-type alkaloids.</title>
        <authorList>
            <person name="Wang B."/>
            <person name="Shu S."/>
            <person name="Song C."/>
            <person name="Liu Y."/>
        </authorList>
    </citation>
    <scope>NUCLEOTIDE SEQUENCE [LARGE SCALE GENOMIC DNA]</scope>
    <source>
        <strain evidence="3">HL-2020</strain>
        <tissue evidence="3">Leaf</tissue>
    </source>
</reference>